<evidence type="ECO:0000313" key="3">
    <source>
        <dbReference type="Proteomes" id="UP000886758"/>
    </source>
</evidence>
<reference evidence="2" key="1">
    <citation type="submission" date="2020-10" db="EMBL/GenBank/DDBJ databases">
        <authorList>
            <person name="Gilroy R."/>
        </authorList>
    </citation>
    <scope>NUCLEOTIDE SEQUENCE</scope>
    <source>
        <strain evidence="2">ChiW17-6978</strain>
    </source>
</reference>
<feature type="transmembrane region" description="Helical" evidence="1">
    <location>
        <begin position="136"/>
        <end position="154"/>
    </location>
</feature>
<keyword evidence="1" id="KW-0472">Membrane</keyword>
<comment type="caution">
    <text evidence="2">The sequence shown here is derived from an EMBL/GenBank/DDBJ whole genome shotgun (WGS) entry which is preliminary data.</text>
</comment>
<evidence type="ECO:0000313" key="2">
    <source>
        <dbReference type="EMBL" id="HIT49798.1"/>
    </source>
</evidence>
<dbReference type="Proteomes" id="UP000886758">
    <property type="component" value="Unassembled WGS sequence"/>
</dbReference>
<gene>
    <name evidence="2" type="ORF">IAD46_02105</name>
</gene>
<organism evidence="2 3">
    <name type="scientific">Candidatus Pelethenecus faecipullorum</name>
    <dbReference type="NCBI Taxonomy" id="2840900"/>
    <lineage>
        <taxon>Bacteria</taxon>
        <taxon>Bacillati</taxon>
        <taxon>Mycoplasmatota</taxon>
        <taxon>Mollicutes</taxon>
        <taxon>Candidatus Pelethenecus</taxon>
    </lineage>
</organism>
<sequence>MKKVLIYDLCLTATLSSVLFVQEQLLAFLPNIQLTIFLLILFSKKLGFVQTSFIVLIYTTLDCLVNGGLHVLYFPFMLLGWLLIPLTLSTVFKKVTAPLFLGFLAILYAFCYSWIFLIPNYLIYQIDPVAYLITDLAWEALLAASGFLSTVWFYRPCEKLMDIIKRKDR</sequence>
<feature type="transmembrane region" description="Helical" evidence="1">
    <location>
        <begin position="6"/>
        <end position="29"/>
    </location>
</feature>
<feature type="transmembrane region" description="Helical" evidence="1">
    <location>
        <begin position="99"/>
        <end position="124"/>
    </location>
</feature>
<keyword evidence="1" id="KW-1133">Transmembrane helix</keyword>
<evidence type="ECO:0000256" key="1">
    <source>
        <dbReference type="SAM" id="Phobius"/>
    </source>
</evidence>
<dbReference type="EMBL" id="DVLF01000068">
    <property type="protein sequence ID" value="HIT49798.1"/>
    <property type="molecule type" value="Genomic_DNA"/>
</dbReference>
<feature type="transmembrane region" description="Helical" evidence="1">
    <location>
        <begin position="71"/>
        <end position="92"/>
    </location>
</feature>
<protein>
    <submittedName>
        <fullName evidence="2">Uncharacterized protein</fullName>
    </submittedName>
</protein>
<name>A0A9D1GQV2_9MOLU</name>
<proteinExistence type="predicted"/>
<accession>A0A9D1GQV2</accession>
<reference evidence="2" key="2">
    <citation type="journal article" date="2021" name="PeerJ">
        <title>Extensive microbial diversity within the chicken gut microbiome revealed by metagenomics and culture.</title>
        <authorList>
            <person name="Gilroy R."/>
            <person name="Ravi A."/>
            <person name="Getino M."/>
            <person name="Pursley I."/>
            <person name="Horton D.L."/>
            <person name="Alikhan N.F."/>
            <person name="Baker D."/>
            <person name="Gharbi K."/>
            <person name="Hall N."/>
            <person name="Watson M."/>
            <person name="Adriaenssens E.M."/>
            <person name="Foster-Nyarko E."/>
            <person name="Jarju S."/>
            <person name="Secka A."/>
            <person name="Antonio M."/>
            <person name="Oren A."/>
            <person name="Chaudhuri R.R."/>
            <person name="La Ragione R."/>
            <person name="Hildebrand F."/>
            <person name="Pallen M.J."/>
        </authorList>
    </citation>
    <scope>NUCLEOTIDE SEQUENCE</scope>
    <source>
        <strain evidence="2">ChiW17-6978</strain>
    </source>
</reference>
<feature type="transmembrane region" description="Helical" evidence="1">
    <location>
        <begin position="36"/>
        <end position="59"/>
    </location>
</feature>
<keyword evidence="1" id="KW-0812">Transmembrane</keyword>
<dbReference type="AlphaFoldDB" id="A0A9D1GQV2"/>